<proteinExistence type="predicted"/>
<gene>
    <name evidence="2" type="ORF">DFH08DRAFT_873426</name>
</gene>
<feature type="signal peptide" evidence="1">
    <location>
        <begin position="1"/>
        <end position="21"/>
    </location>
</feature>
<comment type="caution">
    <text evidence="2">The sequence shown here is derived from an EMBL/GenBank/DDBJ whole genome shotgun (WGS) entry which is preliminary data.</text>
</comment>
<reference evidence="2" key="1">
    <citation type="submission" date="2023-03" db="EMBL/GenBank/DDBJ databases">
        <title>Massive genome expansion in bonnet fungi (Mycena s.s.) driven by repeated elements and novel gene families across ecological guilds.</title>
        <authorList>
            <consortium name="Lawrence Berkeley National Laboratory"/>
            <person name="Harder C.B."/>
            <person name="Miyauchi S."/>
            <person name="Viragh M."/>
            <person name="Kuo A."/>
            <person name="Thoen E."/>
            <person name="Andreopoulos B."/>
            <person name="Lu D."/>
            <person name="Skrede I."/>
            <person name="Drula E."/>
            <person name="Henrissat B."/>
            <person name="Morin E."/>
            <person name="Kohler A."/>
            <person name="Barry K."/>
            <person name="LaButti K."/>
            <person name="Morin E."/>
            <person name="Salamov A."/>
            <person name="Lipzen A."/>
            <person name="Mereny Z."/>
            <person name="Hegedus B."/>
            <person name="Baldrian P."/>
            <person name="Stursova M."/>
            <person name="Weitz H."/>
            <person name="Taylor A."/>
            <person name="Grigoriev I.V."/>
            <person name="Nagy L.G."/>
            <person name="Martin F."/>
            <person name="Kauserud H."/>
        </authorList>
    </citation>
    <scope>NUCLEOTIDE SEQUENCE</scope>
    <source>
        <strain evidence="2">CBHHK002</strain>
    </source>
</reference>
<keyword evidence="3" id="KW-1185">Reference proteome</keyword>
<accession>A0AAD6ZW03</accession>
<evidence type="ECO:0000313" key="2">
    <source>
        <dbReference type="EMBL" id="KAJ7342724.1"/>
    </source>
</evidence>
<dbReference type="Proteomes" id="UP001218218">
    <property type="component" value="Unassembled WGS sequence"/>
</dbReference>
<sequence length="147" mass="15198">MLFSNIFTIIVVASVATLVHGIDLCAWPSANACSGIATCCFGVAKNACCGNLIKLPLESAVAFGQAWTSSNCGAGPIGTNQVGPGDRCWTGLGLKANSIAWANFGDARRAAAEGNFTEIISPNGFVFSNKGKGDFATLEGYEAIERT</sequence>
<dbReference type="AlphaFoldDB" id="A0AAD6ZW03"/>
<feature type="non-terminal residue" evidence="2">
    <location>
        <position position="147"/>
    </location>
</feature>
<name>A0AAD6ZW03_9AGAR</name>
<evidence type="ECO:0000256" key="1">
    <source>
        <dbReference type="SAM" id="SignalP"/>
    </source>
</evidence>
<organism evidence="2 3">
    <name type="scientific">Mycena albidolilacea</name>
    <dbReference type="NCBI Taxonomy" id="1033008"/>
    <lineage>
        <taxon>Eukaryota</taxon>
        <taxon>Fungi</taxon>
        <taxon>Dikarya</taxon>
        <taxon>Basidiomycota</taxon>
        <taxon>Agaricomycotina</taxon>
        <taxon>Agaricomycetes</taxon>
        <taxon>Agaricomycetidae</taxon>
        <taxon>Agaricales</taxon>
        <taxon>Marasmiineae</taxon>
        <taxon>Mycenaceae</taxon>
        <taxon>Mycena</taxon>
    </lineage>
</organism>
<dbReference type="EMBL" id="JARIHO010000024">
    <property type="protein sequence ID" value="KAJ7342724.1"/>
    <property type="molecule type" value="Genomic_DNA"/>
</dbReference>
<protein>
    <submittedName>
        <fullName evidence="2">Uncharacterized protein</fullName>
    </submittedName>
</protein>
<feature type="chain" id="PRO_5042155820" evidence="1">
    <location>
        <begin position="22"/>
        <end position="147"/>
    </location>
</feature>
<keyword evidence="1" id="KW-0732">Signal</keyword>
<evidence type="ECO:0000313" key="3">
    <source>
        <dbReference type="Proteomes" id="UP001218218"/>
    </source>
</evidence>